<dbReference type="PANTHER" id="PTHR15348:SF0">
    <property type="entry name" value="PROTEIN DEAD RINGER"/>
    <property type="match status" value="1"/>
</dbReference>
<dbReference type="InterPro" id="IPR045147">
    <property type="entry name" value="ARI3A/B/C"/>
</dbReference>
<protein>
    <submittedName>
        <fullName evidence="4">Uncharacterized protein</fullName>
    </submittedName>
</protein>
<dbReference type="EMBL" id="NBSK02000007">
    <property type="protein sequence ID" value="KAJ0198333.1"/>
    <property type="molecule type" value="Genomic_DNA"/>
</dbReference>
<evidence type="ECO:0000256" key="1">
    <source>
        <dbReference type="ARBA" id="ARBA00023015"/>
    </source>
</evidence>
<comment type="caution">
    <text evidence="4">The sequence shown here is derived from an EMBL/GenBank/DDBJ whole genome shotgun (WGS) entry which is preliminary data.</text>
</comment>
<proteinExistence type="predicted"/>
<keyword evidence="3" id="KW-0539">Nucleus</keyword>
<gene>
    <name evidence="4" type="ORF">LSAT_V11C700353680</name>
</gene>
<sequence length="122" mass="13995">MSASSLFSYIHRRPQPFPSHLPLVHTHLPSTPVGSELNSATGVERPQLELAVVEEEEGADFKTLQNHKSFLLDQNSSLEDEFGTEEDQTAFMKELEIFHKERCLEFKPPRLWRSVIRLGGYE</sequence>
<evidence type="ECO:0000313" key="5">
    <source>
        <dbReference type="Proteomes" id="UP000235145"/>
    </source>
</evidence>
<evidence type="ECO:0000313" key="4">
    <source>
        <dbReference type="EMBL" id="KAJ0198333.1"/>
    </source>
</evidence>
<name>A0A9R1V4Q9_LACSA</name>
<evidence type="ECO:0000256" key="3">
    <source>
        <dbReference type="ARBA" id="ARBA00023242"/>
    </source>
</evidence>
<reference evidence="4 5" key="1">
    <citation type="journal article" date="2017" name="Nat. Commun.">
        <title>Genome assembly with in vitro proximity ligation data and whole-genome triplication in lettuce.</title>
        <authorList>
            <person name="Reyes-Chin-Wo S."/>
            <person name="Wang Z."/>
            <person name="Yang X."/>
            <person name="Kozik A."/>
            <person name="Arikit S."/>
            <person name="Song C."/>
            <person name="Xia L."/>
            <person name="Froenicke L."/>
            <person name="Lavelle D.O."/>
            <person name="Truco M.J."/>
            <person name="Xia R."/>
            <person name="Zhu S."/>
            <person name="Xu C."/>
            <person name="Xu H."/>
            <person name="Xu X."/>
            <person name="Cox K."/>
            <person name="Korf I."/>
            <person name="Meyers B.C."/>
            <person name="Michelmore R.W."/>
        </authorList>
    </citation>
    <scope>NUCLEOTIDE SEQUENCE [LARGE SCALE GENOMIC DNA]</scope>
    <source>
        <strain evidence="5">cv. Salinas</strain>
        <tissue evidence="4">Seedlings</tissue>
    </source>
</reference>
<dbReference type="PANTHER" id="PTHR15348">
    <property type="entry name" value="AT-RICH INTERACTIVE DOMAIN-CONTAINING PROTEIN ARID DOMAIN- CONTAINING PROTEIN DEAD RINGER PROTEIN B-CELL REGULATOR OF IGH TRANSCRIPTION BRIGHT"/>
    <property type="match status" value="1"/>
</dbReference>
<accession>A0A9R1V4Q9</accession>
<dbReference type="InterPro" id="IPR036431">
    <property type="entry name" value="ARID_dom_sf"/>
</dbReference>
<dbReference type="AlphaFoldDB" id="A0A9R1V4Q9"/>
<keyword evidence="1" id="KW-0805">Transcription regulation</keyword>
<organism evidence="4 5">
    <name type="scientific">Lactuca sativa</name>
    <name type="common">Garden lettuce</name>
    <dbReference type="NCBI Taxonomy" id="4236"/>
    <lineage>
        <taxon>Eukaryota</taxon>
        <taxon>Viridiplantae</taxon>
        <taxon>Streptophyta</taxon>
        <taxon>Embryophyta</taxon>
        <taxon>Tracheophyta</taxon>
        <taxon>Spermatophyta</taxon>
        <taxon>Magnoliopsida</taxon>
        <taxon>eudicotyledons</taxon>
        <taxon>Gunneridae</taxon>
        <taxon>Pentapetalae</taxon>
        <taxon>asterids</taxon>
        <taxon>campanulids</taxon>
        <taxon>Asterales</taxon>
        <taxon>Asteraceae</taxon>
        <taxon>Cichorioideae</taxon>
        <taxon>Cichorieae</taxon>
        <taxon>Lactucinae</taxon>
        <taxon>Lactuca</taxon>
    </lineage>
</organism>
<dbReference type="Proteomes" id="UP000235145">
    <property type="component" value="Unassembled WGS sequence"/>
</dbReference>
<dbReference type="GO" id="GO:0006357">
    <property type="term" value="P:regulation of transcription by RNA polymerase II"/>
    <property type="evidence" value="ECO:0007669"/>
    <property type="project" value="InterPro"/>
</dbReference>
<keyword evidence="5" id="KW-1185">Reference proteome</keyword>
<dbReference type="GO" id="GO:0003677">
    <property type="term" value="F:DNA binding"/>
    <property type="evidence" value="ECO:0007669"/>
    <property type="project" value="InterPro"/>
</dbReference>
<evidence type="ECO:0000256" key="2">
    <source>
        <dbReference type="ARBA" id="ARBA00023163"/>
    </source>
</evidence>
<dbReference type="SUPFAM" id="SSF46774">
    <property type="entry name" value="ARID-like"/>
    <property type="match status" value="1"/>
</dbReference>
<keyword evidence="2" id="KW-0804">Transcription</keyword>